<dbReference type="Proteomes" id="UP000837857">
    <property type="component" value="Chromosome 14"/>
</dbReference>
<feature type="non-terminal residue" evidence="2">
    <location>
        <position position="190"/>
    </location>
</feature>
<evidence type="ECO:0000256" key="1">
    <source>
        <dbReference type="SAM" id="MobiDB-lite"/>
    </source>
</evidence>
<reference evidence="2" key="1">
    <citation type="submission" date="2022-03" db="EMBL/GenBank/DDBJ databases">
        <authorList>
            <person name="Martin H S."/>
        </authorList>
    </citation>
    <scope>NUCLEOTIDE SEQUENCE</scope>
</reference>
<evidence type="ECO:0000313" key="3">
    <source>
        <dbReference type="Proteomes" id="UP000837857"/>
    </source>
</evidence>
<sequence>MPPDELTYWQSEATVEWRSAIWHRTWQTIGAGLAGAPVAMPNVLADLAPRARHLAGGIYADVFGRPPWVMAAAELCLLAGCGKWKCQAARVSTHKANCFAYTKRQNDSTPISERQHILNCLRNAIPPPPPPQHAIRRRNPSPTEIEPVRAGGKNTPRVKNPACVIRPLRRQPAYWNFDLATSRLGPFCGD</sequence>
<name>A0ABN8HZA5_9NEOP</name>
<organism evidence="2 3">
    <name type="scientific">Iphiclides podalirius</name>
    <name type="common">scarce swallowtail</name>
    <dbReference type="NCBI Taxonomy" id="110791"/>
    <lineage>
        <taxon>Eukaryota</taxon>
        <taxon>Metazoa</taxon>
        <taxon>Ecdysozoa</taxon>
        <taxon>Arthropoda</taxon>
        <taxon>Hexapoda</taxon>
        <taxon>Insecta</taxon>
        <taxon>Pterygota</taxon>
        <taxon>Neoptera</taxon>
        <taxon>Endopterygota</taxon>
        <taxon>Lepidoptera</taxon>
        <taxon>Glossata</taxon>
        <taxon>Ditrysia</taxon>
        <taxon>Papilionoidea</taxon>
        <taxon>Papilionidae</taxon>
        <taxon>Papilioninae</taxon>
        <taxon>Iphiclides</taxon>
    </lineage>
</organism>
<proteinExistence type="predicted"/>
<dbReference type="EMBL" id="OW152826">
    <property type="protein sequence ID" value="CAH2042068.1"/>
    <property type="molecule type" value="Genomic_DNA"/>
</dbReference>
<evidence type="ECO:0000313" key="2">
    <source>
        <dbReference type="EMBL" id="CAH2042068.1"/>
    </source>
</evidence>
<accession>A0ABN8HZA5</accession>
<keyword evidence="3" id="KW-1185">Reference proteome</keyword>
<gene>
    <name evidence="2" type="ORF">IPOD504_LOCUS3564</name>
</gene>
<protein>
    <submittedName>
        <fullName evidence="2">Uncharacterized protein</fullName>
    </submittedName>
</protein>
<feature type="region of interest" description="Disordered" evidence="1">
    <location>
        <begin position="128"/>
        <end position="156"/>
    </location>
</feature>